<dbReference type="AlphaFoldDB" id="A0A915CPN2"/>
<name>A0A915CPN2_9BILA</name>
<accession>A0A915CPN2</accession>
<evidence type="ECO:0000256" key="1">
    <source>
        <dbReference type="SAM" id="Phobius"/>
    </source>
</evidence>
<dbReference type="Proteomes" id="UP000887574">
    <property type="component" value="Unplaced"/>
</dbReference>
<dbReference type="WBParaSite" id="jg1131">
    <property type="protein sequence ID" value="jg1131"/>
    <property type="gene ID" value="jg1131"/>
</dbReference>
<keyword evidence="1" id="KW-1133">Transmembrane helix</keyword>
<evidence type="ECO:0000313" key="3">
    <source>
        <dbReference type="WBParaSite" id="jg1131"/>
    </source>
</evidence>
<keyword evidence="1" id="KW-0812">Transmembrane</keyword>
<reference evidence="3" key="1">
    <citation type="submission" date="2022-11" db="UniProtKB">
        <authorList>
            <consortium name="WormBaseParasite"/>
        </authorList>
    </citation>
    <scope>IDENTIFICATION</scope>
</reference>
<keyword evidence="1" id="KW-0472">Membrane</keyword>
<keyword evidence="2" id="KW-1185">Reference proteome</keyword>
<organism evidence="2 3">
    <name type="scientific">Ditylenchus dipsaci</name>
    <dbReference type="NCBI Taxonomy" id="166011"/>
    <lineage>
        <taxon>Eukaryota</taxon>
        <taxon>Metazoa</taxon>
        <taxon>Ecdysozoa</taxon>
        <taxon>Nematoda</taxon>
        <taxon>Chromadorea</taxon>
        <taxon>Rhabditida</taxon>
        <taxon>Tylenchina</taxon>
        <taxon>Tylenchomorpha</taxon>
        <taxon>Sphaerularioidea</taxon>
        <taxon>Anguinidae</taxon>
        <taxon>Anguininae</taxon>
        <taxon>Ditylenchus</taxon>
    </lineage>
</organism>
<sequence length="79" mass="9191">MMSPFSNGKDKDNNQSFNQKYSIGQCLSFCCCIVLVILTSWAIIYVITLHLDMVAIKREADRELNECKDELLICHRKYK</sequence>
<feature type="transmembrane region" description="Helical" evidence="1">
    <location>
        <begin position="21"/>
        <end position="47"/>
    </location>
</feature>
<protein>
    <submittedName>
        <fullName evidence="3">Uncharacterized protein</fullName>
    </submittedName>
</protein>
<evidence type="ECO:0000313" key="2">
    <source>
        <dbReference type="Proteomes" id="UP000887574"/>
    </source>
</evidence>
<proteinExistence type="predicted"/>